<keyword evidence="1" id="KW-0472">Membrane</keyword>
<evidence type="ECO:0000313" key="3">
    <source>
        <dbReference type="Proteomes" id="UP000252914"/>
    </source>
</evidence>
<gene>
    <name evidence="2" type="ORF">DTL70_30185</name>
</gene>
<sequence>MRFADQQTYPLPPEQARKLRIGGWLFFAAIVLDGTVLLAGFFESHPSTLRLSVTSLGVILFSLLLREVFGSLSRHEAALRRE</sequence>
<dbReference type="AlphaFoldDB" id="A0A367ECB9"/>
<reference evidence="2 3" key="1">
    <citation type="submission" date="2018-06" db="EMBL/GenBank/DDBJ databases">
        <title>Streptomyces reniochalinae sp. nov. and Streptomyces diacarnus sp. nov. from marine sponges.</title>
        <authorList>
            <person name="Li L."/>
        </authorList>
    </citation>
    <scope>NUCLEOTIDE SEQUENCE [LARGE SCALE GENOMIC DNA]</scope>
    <source>
        <strain evidence="2 3">LHW51701</strain>
    </source>
</reference>
<name>A0A367ECB9_9ACTN</name>
<dbReference type="EMBL" id="QOIN01000066">
    <property type="protein sequence ID" value="RCG15623.1"/>
    <property type="molecule type" value="Genomic_DNA"/>
</dbReference>
<feature type="transmembrane region" description="Helical" evidence="1">
    <location>
        <begin position="21"/>
        <end position="42"/>
    </location>
</feature>
<keyword evidence="3" id="KW-1185">Reference proteome</keyword>
<keyword evidence="1" id="KW-1133">Transmembrane helix</keyword>
<dbReference type="Proteomes" id="UP000252914">
    <property type="component" value="Unassembled WGS sequence"/>
</dbReference>
<dbReference type="RefSeq" id="WP_114025182.1">
    <property type="nucleotide sequence ID" value="NZ_QOIN01000066.1"/>
</dbReference>
<comment type="caution">
    <text evidence="2">The sequence shown here is derived from an EMBL/GenBank/DDBJ whole genome shotgun (WGS) entry which is preliminary data.</text>
</comment>
<accession>A0A367ECB9</accession>
<proteinExistence type="predicted"/>
<keyword evidence="1" id="KW-0812">Transmembrane</keyword>
<feature type="transmembrane region" description="Helical" evidence="1">
    <location>
        <begin position="48"/>
        <end position="65"/>
    </location>
</feature>
<evidence type="ECO:0000256" key="1">
    <source>
        <dbReference type="SAM" id="Phobius"/>
    </source>
</evidence>
<evidence type="ECO:0000313" key="2">
    <source>
        <dbReference type="EMBL" id="RCG15623.1"/>
    </source>
</evidence>
<protein>
    <submittedName>
        <fullName evidence="2">Uncharacterized protein</fullName>
    </submittedName>
</protein>
<organism evidence="2 3">
    <name type="scientific">Streptomyces diacarni</name>
    <dbReference type="NCBI Taxonomy" id="2800381"/>
    <lineage>
        <taxon>Bacteria</taxon>
        <taxon>Bacillati</taxon>
        <taxon>Actinomycetota</taxon>
        <taxon>Actinomycetes</taxon>
        <taxon>Kitasatosporales</taxon>
        <taxon>Streptomycetaceae</taxon>
        <taxon>Streptomyces</taxon>
    </lineage>
</organism>